<evidence type="ECO:0000313" key="3">
    <source>
        <dbReference type="Proteomes" id="UP000320811"/>
    </source>
</evidence>
<keyword evidence="3" id="KW-1185">Reference proteome</keyword>
<evidence type="ECO:0000256" key="1">
    <source>
        <dbReference type="SAM" id="Phobius"/>
    </source>
</evidence>
<feature type="transmembrane region" description="Helical" evidence="1">
    <location>
        <begin position="101"/>
        <end position="125"/>
    </location>
</feature>
<keyword evidence="1" id="KW-0812">Transmembrane</keyword>
<name>A0A561P6Y6_9BACT</name>
<dbReference type="Proteomes" id="UP000320811">
    <property type="component" value="Unassembled WGS sequence"/>
</dbReference>
<reference evidence="2 3" key="1">
    <citation type="submission" date="2019-06" db="EMBL/GenBank/DDBJ databases">
        <title>Sorghum-associated microbial communities from plants grown in Nebraska, USA.</title>
        <authorList>
            <person name="Schachtman D."/>
        </authorList>
    </citation>
    <scope>NUCLEOTIDE SEQUENCE [LARGE SCALE GENOMIC DNA]</scope>
    <source>
        <strain evidence="2 3">1209</strain>
    </source>
</reference>
<evidence type="ECO:0000313" key="2">
    <source>
        <dbReference type="EMBL" id="TWF33876.1"/>
    </source>
</evidence>
<sequence length="143" mass="16136">MWYKLYLLTGVILLAVSLYKFKQSIDFIRRSERTVGTVISQEEIDGAYSPVFAVKTKENGQIIYHHAAASNPAAWDIGEEATFLYDPGNPDSAKMMSYFWLFNWAILFLAVAIPLIIVGAGYFLLSPLIRLPETTTIAKKRII</sequence>
<comment type="caution">
    <text evidence="2">The sequence shown here is derived from an EMBL/GenBank/DDBJ whole genome shotgun (WGS) entry which is preliminary data.</text>
</comment>
<dbReference type="OrthoDB" id="954824at2"/>
<dbReference type="RefSeq" id="WP_145673886.1">
    <property type="nucleotide sequence ID" value="NZ_VIWO01000011.1"/>
</dbReference>
<dbReference type="EMBL" id="VIWO01000011">
    <property type="protein sequence ID" value="TWF33876.1"/>
    <property type="molecule type" value="Genomic_DNA"/>
</dbReference>
<dbReference type="AlphaFoldDB" id="A0A561P6Y6"/>
<proteinExistence type="predicted"/>
<protein>
    <submittedName>
        <fullName evidence="2">Uncharacterized protein DUF3592</fullName>
    </submittedName>
</protein>
<feature type="transmembrane region" description="Helical" evidence="1">
    <location>
        <begin position="6"/>
        <end position="21"/>
    </location>
</feature>
<keyword evidence="1" id="KW-0472">Membrane</keyword>
<keyword evidence="1" id="KW-1133">Transmembrane helix</keyword>
<gene>
    <name evidence="2" type="ORF">FHW36_11166</name>
</gene>
<accession>A0A561P6Y6</accession>
<organism evidence="2 3">
    <name type="scientific">Chitinophaga polysaccharea</name>
    <dbReference type="NCBI Taxonomy" id="1293035"/>
    <lineage>
        <taxon>Bacteria</taxon>
        <taxon>Pseudomonadati</taxon>
        <taxon>Bacteroidota</taxon>
        <taxon>Chitinophagia</taxon>
        <taxon>Chitinophagales</taxon>
        <taxon>Chitinophagaceae</taxon>
        <taxon>Chitinophaga</taxon>
    </lineage>
</organism>